<sequence length="97" mass="11471">MRICDVGGFNRLVKILFVGLLWEGSIRCNDPSVLRHKGLSEYLRYLKRKVWQFMIRNSLVAIQRPLAREPRGLVQDERFVIIYNYCENDKVQCKIAI</sequence>
<gene>
    <name evidence="1" type="ORF">EUS_24020</name>
</gene>
<dbReference type="BioCyc" id="ESIR657319:G136K-2035-MONOMER"/>
<evidence type="ECO:0000313" key="1">
    <source>
        <dbReference type="EMBL" id="CBK97375.1"/>
    </source>
</evidence>
<dbReference type="Proteomes" id="UP000008803">
    <property type="component" value="Chromosome"/>
</dbReference>
<organism evidence="1 2">
    <name type="scientific">[Eubacterium] siraeum 70/3</name>
    <dbReference type="NCBI Taxonomy" id="657319"/>
    <lineage>
        <taxon>Bacteria</taxon>
        <taxon>Bacillati</taxon>
        <taxon>Bacillota</taxon>
        <taxon>Clostridia</taxon>
        <taxon>Eubacteriales</taxon>
        <taxon>Oscillospiraceae</taxon>
        <taxon>Oscillospiraceae incertae sedis</taxon>
    </lineage>
</organism>
<dbReference type="KEGG" id="esu:EUS_24020"/>
<evidence type="ECO:0000313" key="2">
    <source>
        <dbReference type="Proteomes" id="UP000008803"/>
    </source>
</evidence>
<dbReference type="HOGENOM" id="CLU_2342577_0_0_9"/>
<dbReference type="EMBL" id="FP929044">
    <property type="protein sequence ID" value="CBK97375.1"/>
    <property type="molecule type" value="Genomic_DNA"/>
</dbReference>
<reference evidence="1 2" key="1">
    <citation type="submission" date="2010-03" db="EMBL/GenBank/DDBJ databases">
        <title>The genome sequence of Eubacterium siraeum 70/3.</title>
        <authorList>
            <consortium name="metaHIT consortium -- http://www.metahit.eu/"/>
            <person name="Pajon A."/>
            <person name="Turner K."/>
            <person name="Parkhill J."/>
            <person name="Duncan S."/>
            <person name="Flint H."/>
        </authorList>
    </citation>
    <scope>NUCLEOTIDE SEQUENCE [LARGE SCALE GENOMIC DNA]</scope>
    <source>
        <strain evidence="1 2">70/3</strain>
    </source>
</reference>
<protein>
    <submittedName>
        <fullName evidence="1">Uncharacterized protein</fullName>
    </submittedName>
</protein>
<name>D4JWA6_9FIRM</name>
<accession>D4JWA6</accession>
<reference evidence="1 2" key="2">
    <citation type="submission" date="2010-03" db="EMBL/GenBank/DDBJ databases">
        <authorList>
            <person name="Pajon A."/>
        </authorList>
    </citation>
    <scope>NUCLEOTIDE SEQUENCE [LARGE SCALE GENOMIC DNA]</scope>
    <source>
        <strain evidence="1 2">70/3</strain>
    </source>
</reference>
<dbReference type="AlphaFoldDB" id="D4JWA6"/>
<proteinExistence type="predicted"/>